<gene>
    <name evidence="2" type="ORF">Maq22A_c24625</name>
</gene>
<name>A0A0C6FX55_9HYPH</name>
<feature type="transmembrane region" description="Helical" evidence="1">
    <location>
        <begin position="55"/>
        <end position="76"/>
    </location>
</feature>
<dbReference type="PATRIC" id="fig|270351.10.peg.4729"/>
<dbReference type="KEGG" id="maqu:Maq22A_c24625"/>
<feature type="transmembrane region" description="Helical" evidence="1">
    <location>
        <begin position="137"/>
        <end position="158"/>
    </location>
</feature>
<keyword evidence="1" id="KW-0472">Membrane</keyword>
<dbReference type="STRING" id="270351.Maq22A_c24625"/>
<feature type="transmembrane region" description="Helical" evidence="1">
    <location>
        <begin position="20"/>
        <end position="43"/>
    </location>
</feature>
<feature type="transmembrane region" description="Helical" evidence="1">
    <location>
        <begin position="209"/>
        <end position="229"/>
    </location>
</feature>
<reference evidence="2 3" key="1">
    <citation type="journal article" date="2015" name="Genome Announc.">
        <title>Complete Genome Sequence of Methylobacterium aquaticum Strain 22A, Isolated from Racomitrium japonicum Moss.</title>
        <authorList>
            <person name="Tani A."/>
            <person name="Ogura Y."/>
            <person name="Hayashi T."/>
            <person name="Kimbara K."/>
        </authorList>
    </citation>
    <scope>NUCLEOTIDE SEQUENCE [LARGE SCALE GENOMIC DNA]</scope>
    <source>
        <strain evidence="2 3">MA-22A</strain>
    </source>
</reference>
<dbReference type="EMBL" id="AP014704">
    <property type="protein sequence ID" value="BAQ47845.1"/>
    <property type="molecule type" value="Genomic_DNA"/>
</dbReference>
<sequence length="246" mass="24503">MSTASGALPGTAPATSGGGRFVALVPLAAALAAVALAAAAGVTQRGLDAAGFGQWAYGFFADRYPLFFSAVAYGAARVALLPVAAPGWRGWLGALLGLALVLGLSLHPTYGGLVLRAGFSVGGVAFLSGQTMTVSHILGAAVAAIVLGSALAVAALVARGLPRRGTRLRALGRGALRVLTLAWALWLLASARDLGLSGFPRLPLGGQAPLALGLVLAAFLPHAALSVLAPGSAGTRRSVETTPGRR</sequence>
<evidence type="ECO:0008006" key="4">
    <source>
        <dbReference type="Google" id="ProtNLM"/>
    </source>
</evidence>
<feature type="transmembrane region" description="Helical" evidence="1">
    <location>
        <begin position="170"/>
        <end position="189"/>
    </location>
</feature>
<proteinExistence type="predicted"/>
<dbReference type="Proteomes" id="UP000061432">
    <property type="component" value="Chromosome"/>
</dbReference>
<evidence type="ECO:0000313" key="2">
    <source>
        <dbReference type="EMBL" id="BAQ47845.1"/>
    </source>
</evidence>
<organism evidence="2 3">
    <name type="scientific">Methylobacterium aquaticum</name>
    <dbReference type="NCBI Taxonomy" id="270351"/>
    <lineage>
        <taxon>Bacteria</taxon>
        <taxon>Pseudomonadati</taxon>
        <taxon>Pseudomonadota</taxon>
        <taxon>Alphaproteobacteria</taxon>
        <taxon>Hyphomicrobiales</taxon>
        <taxon>Methylobacteriaceae</taxon>
        <taxon>Methylobacterium</taxon>
    </lineage>
</organism>
<dbReference type="AlphaFoldDB" id="A0A0C6FX55"/>
<keyword evidence="1" id="KW-1133">Transmembrane helix</keyword>
<dbReference type="RefSeq" id="WP_244533369.1">
    <property type="nucleotide sequence ID" value="NZ_AP014704.1"/>
</dbReference>
<keyword evidence="1" id="KW-0812">Transmembrane</keyword>
<feature type="transmembrane region" description="Helical" evidence="1">
    <location>
        <begin position="88"/>
        <end position="106"/>
    </location>
</feature>
<evidence type="ECO:0000313" key="3">
    <source>
        <dbReference type="Proteomes" id="UP000061432"/>
    </source>
</evidence>
<accession>A0A0C6FX55</accession>
<reference evidence="3" key="2">
    <citation type="submission" date="2015-01" db="EMBL/GenBank/DDBJ databases">
        <title>Complete genome sequence of Methylobacterium aquaticum strain 22A.</title>
        <authorList>
            <person name="Tani A."/>
            <person name="Ogura Y."/>
            <person name="Hayashi T."/>
        </authorList>
    </citation>
    <scope>NUCLEOTIDE SEQUENCE [LARGE SCALE GENOMIC DNA]</scope>
    <source>
        <strain evidence="3">MA-22A</strain>
    </source>
</reference>
<evidence type="ECO:0000256" key="1">
    <source>
        <dbReference type="SAM" id="Phobius"/>
    </source>
</evidence>
<protein>
    <recommendedName>
        <fullName evidence="4">DUF998 domain-containing protein</fullName>
    </recommendedName>
</protein>